<organism evidence="1">
    <name type="scientific">viral metagenome</name>
    <dbReference type="NCBI Taxonomy" id="1070528"/>
    <lineage>
        <taxon>unclassified sequences</taxon>
        <taxon>metagenomes</taxon>
        <taxon>organismal metagenomes</taxon>
    </lineage>
</organism>
<reference evidence="1" key="1">
    <citation type="journal article" date="2020" name="Nature">
        <title>Giant virus diversity and host interactions through global metagenomics.</title>
        <authorList>
            <person name="Schulz F."/>
            <person name="Roux S."/>
            <person name="Paez-Espino D."/>
            <person name="Jungbluth S."/>
            <person name="Walsh D.A."/>
            <person name="Denef V.J."/>
            <person name="McMahon K.D."/>
            <person name="Konstantinidis K.T."/>
            <person name="Eloe-Fadrosh E.A."/>
            <person name="Kyrpides N.C."/>
            <person name="Woyke T."/>
        </authorList>
    </citation>
    <scope>NUCLEOTIDE SEQUENCE</scope>
    <source>
        <strain evidence="1">GVMAG-M-3300023179-116</strain>
    </source>
</reference>
<evidence type="ECO:0000313" key="1">
    <source>
        <dbReference type="EMBL" id="QHT23247.1"/>
    </source>
</evidence>
<dbReference type="AlphaFoldDB" id="A0A6C0E271"/>
<proteinExistence type="predicted"/>
<sequence>MCIYIYKEINLYYFYTNNINWIMEENRNQYNGHLKNSEEVTDISLHESLSETKKSINIVGVGNRYQIKKLTNRDDINKIKLRKESRKWQLPQEVYDRKYQLELLDNIHTSQDKYNIKLMKQQIEKKLNNYKQQDITKDIYDSNNIITLEETVSKLQESHLLCYYCNKEMFIIYEIVRESMQWTLDRIDNSLGHNKNNVIISCLHCNLKRRKQSKDAFLFTKQLQIVKKS</sequence>
<accession>A0A6C0E271</accession>
<dbReference type="Gene3D" id="3.30.40.220">
    <property type="match status" value="1"/>
</dbReference>
<name>A0A6C0E271_9ZZZZ</name>
<dbReference type="EMBL" id="MN739730">
    <property type="protein sequence ID" value="QHT23247.1"/>
    <property type="molecule type" value="Genomic_DNA"/>
</dbReference>
<evidence type="ECO:0008006" key="2">
    <source>
        <dbReference type="Google" id="ProtNLM"/>
    </source>
</evidence>
<protein>
    <recommendedName>
        <fullName evidence="2">HNH domain-containing protein</fullName>
    </recommendedName>
</protein>